<evidence type="ECO:0000256" key="10">
    <source>
        <dbReference type="ARBA" id="ARBA00023136"/>
    </source>
</evidence>
<feature type="short sequence motif" description="DGA/G" evidence="13">
    <location>
        <begin position="1667"/>
        <end position="1669"/>
    </location>
</feature>
<evidence type="ECO:0000256" key="13">
    <source>
        <dbReference type="PROSITE-ProRule" id="PRU01161"/>
    </source>
</evidence>
<dbReference type="PROSITE" id="PS50089">
    <property type="entry name" value="ZF_RING_2"/>
    <property type="match status" value="1"/>
</dbReference>
<evidence type="ECO:0000313" key="18">
    <source>
        <dbReference type="EMBL" id="KAK3377268.1"/>
    </source>
</evidence>
<feature type="domain" description="PNPLA" evidence="17">
    <location>
        <begin position="1467"/>
        <end position="1680"/>
    </location>
</feature>
<feature type="active site" description="Nucleophile" evidence="13">
    <location>
        <position position="1507"/>
    </location>
</feature>
<keyword evidence="11" id="KW-0924">Ammonia transport</keyword>
<keyword evidence="9 13" id="KW-0443">Lipid metabolism</keyword>
<keyword evidence="5" id="KW-0479">Metal-binding</keyword>
<dbReference type="Pfam" id="PF01734">
    <property type="entry name" value="Patatin"/>
    <property type="match status" value="1"/>
</dbReference>
<comment type="subcellular location">
    <subcellularLocation>
        <location evidence="1">Membrane</location>
        <topology evidence="1">Multi-pass membrane protein</topology>
    </subcellularLocation>
</comment>
<dbReference type="SUPFAM" id="SSF52151">
    <property type="entry name" value="FabD/lysophospholipase-like"/>
    <property type="match status" value="1"/>
</dbReference>
<evidence type="ECO:0000256" key="15">
    <source>
        <dbReference type="SAM" id="Phobius"/>
    </source>
</evidence>
<evidence type="ECO:0000256" key="12">
    <source>
        <dbReference type="PROSITE-ProRule" id="PRU00175"/>
    </source>
</evidence>
<evidence type="ECO:0000256" key="1">
    <source>
        <dbReference type="ARBA" id="ARBA00004141"/>
    </source>
</evidence>
<feature type="transmembrane region" description="Helical" evidence="15">
    <location>
        <begin position="135"/>
        <end position="153"/>
    </location>
</feature>
<reference evidence="18" key="1">
    <citation type="journal article" date="2023" name="Mol. Phylogenet. Evol.">
        <title>Genome-scale phylogeny and comparative genomics of the fungal order Sordariales.</title>
        <authorList>
            <person name="Hensen N."/>
            <person name="Bonometti L."/>
            <person name="Westerberg I."/>
            <person name="Brannstrom I.O."/>
            <person name="Guillou S."/>
            <person name="Cros-Aarteil S."/>
            <person name="Calhoun S."/>
            <person name="Haridas S."/>
            <person name="Kuo A."/>
            <person name="Mondo S."/>
            <person name="Pangilinan J."/>
            <person name="Riley R."/>
            <person name="LaButti K."/>
            <person name="Andreopoulos B."/>
            <person name="Lipzen A."/>
            <person name="Chen C."/>
            <person name="Yan M."/>
            <person name="Daum C."/>
            <person name="Ng V."/>
            <person name="Clum A."/>
            <person name="Steindorff A."/>
            <person name="Ohm R.A."/>
            <person name="Martin F."/>
            <person name="Silar P."/>
            <person name="Natvig D.O."/>
            <person name="Lalanne C."/>
            <person name="Gautier V."/>
            <person name="Ament-Velasquez S.L."/>
            <person name="Kruys A."/>
            <person name="Hutchinson M.I."/>
            <person name="Powell A.J."/>
            <person name="Barry K."/>
            <person name="Miller A.N."/>
            <person name="Grigoriev I.V."/>
            <person name="Debuchy R."/>
            <person name="Gladieux P."/>
            <person name="Hiltunen Thoren M."/>
            <person name="Johannesson H."/>
        </authorList>
    </citation>
    <scope>NUCLEOTIDE SEQUENCE</scope>
    <source>
        <strain evidence="18">CBS 958.72</strain>
    </source>
</reference>
<dbReference type="PROSITE" id="PS00518">
    <property type="entry name" value="ZF_RING_1"/>
    <property type="match status" value="1"/>
</dbReference>
<dbReference type="InterPro" id="IPR001905">
    <property type="entry name" value="Ammonium_transpt"/>
</dbReference>
<evidence type="ECO:0000256" key="8">
    <source>
        <dbReference type="ARBA" id="ARBA00022989"/>
    </source>
</evidence>
<protein>
    <submittedName>
        <fullName evidence="18">Uncharacterized protein</fullName>
    </submittedName>
</protein>
<dbReference type="InterPro" id="IPR029020">
    <property type="entry name" value="Ammonium/urea_transptr"/>
</dbReference>
<evidence type="ECO:0000259" key="17">
    <source>
        <dbReference type="PROSITE" id="PS51635"/>
    </source>
</evidence>
<feature type="transmembrane region" description="Helical" evidence="15">
    <location>
        <begin position="329"/>
        <end position="350"/>
    </location>
</feature>
<evidence type="ECO:0000256" key="6">
    <source>
        <dbReference type="ARBA" id="ARBA00022771"/>
    </source>
</evidence>
<comment type="similarity">
    <text evidence="2">Belongs to the ammonia transporter channel (TC 1.A.11.2) family.</text>
</comment>
<gene>
    <name evidence="18" type="ORF">B0T24DRAFT_666036</name>
</gene>
<keyword evidence="7" id="KW-0862">Zinc</keyword>
<dbReference type="CDD" id="cd07199">
    <property type="entry name" value="Pat17_PNPLA8_PNPLA9_like"/>
    <property type="match status" value="1"/>
</dbReference>
<keyword evidence="4 15" id="KW-0812">Transmembrane</keyword>
<reference evidence="18" key="2">
    <citation type="submission" date="2023-06" db="EMBL/GenBank/DDBJ databases">
        <authorList>
            <consortium name="Lawrence Berkeley National Laboratory"/>
            <person name="Haridas S."/>
            <person name="Hensen N."/>
            <person name="Bonometti L."/>
            <person name="Westerberg I."/>
            <person name="Brannstrom I.O."/>
            <person name="Guillou S."/>
            <person name="Cros-Aarteil S."/>
            <person name="Calhoun S."/>
            <person name="Kuo A."/>
            <person name="Mondo S."/>
            <person name="Pangilinan J."/>
            <person name="Riley R."/>
            <person name="Labutti K."/>
            <person name="Andreopoulos B."/>
            <person name="Lipzen A."/>
            <person name="Chen C."/>
            <person name="Yanf M."/>
            <person name="Daum C."/>
            <person name="Ng V."/>
            <person name="Clum A."/>
            <person name="Steindorff A."/>
            <person name="Ohm R."/>
            <person name="Martin F."/>
            <person name="Silar P."/>
            <person name="Natvig D."/>
            <person name="Lalanne C."/>
            <person name="Gautier V."/>
            <person name="Ament-Velasquez S.L."/>
            <person name="Kruys A."/>
            <person name="Hutchinson M.I."/>
            <person name="Powell A.J."/>
            <person name="Barry K."/>
            <person name="Miller A.N."/>
            <person name="Grigoriev I.V."/>
            <person name="Debuchy R."/>
            <person name="Gladieux P."/>
            <person name="Thoren M.H."/>
            <person name="Johannesson H."/>
        </authorList>
    </citation>
    <scope>NUCLEOTIDE SEQUENCE</scope>
    <source>
        <strain evidence="18">CBS 958.72</strain>
    </source>
</reference>
<evidence type="ECO:0000256" key="2">
    <source>
        <dbReference type="ARBA" id="ARBA00005887"/>
    </source>
</evidence>
<feature type="region of interest" description="Disordered" evidence="14">
    <location>
        <begin position="627"/>
        <end position="649"/>
    </location>
</feature>
<feature type="region of interest" description="Disordered" evidence="14">
    <location>
        <begin position="828"/>
        <end position="848"/>
    </location>
</feature>
<evidence type="ECO:0000256" key="7">
    <source>
        <dbReference type="ARBA" id="ARBA00022833"/>
    </source>
</evidence>
<dbReference type="PANTHER" id="PTHR43029:SF10">
    <property type="entry name" value="AMMONIUM TRANSPORTER MEP2"/>
    <property type="match status" value="1"/>
</dbReference>
<sequence>MEPVTIRIQPPPAATVTVVPYATVLAHPELFYSAADIAWVMTASALVFIMIPALSLIYSGLSNRSYAMTMFRLPMLTAAVVGLQWALWNYSLTFTDGSLSSGWYGGESRANGLRDVVARPIEVGNGPGGQPIPELLLVLYEAMFACFTAALVCGGVMHKVKPARFLAFITLWSMLVYDPVARWTWHEKGWSNRMGVMDFAGGTPVHITSGTTVAAFSVFYDFEFSGMNLFHYAWVCICRILLRLAHNIEVAWTFVKSSGIIFSHIFRDDNSSLNIEIKIDPEPNSAADDNLFEPYNVNYLVLGTALLWFGWAGFNGGSAMGANLRGVSAWLSTHIAASAGGCAGLFWNWAGKLLSKLLSKDPDRSPINQRYEDVTVLSFCDGAIAGMVAITPGAGYVPVWSAPIFGLVAAVFVMFVKKDSKILLTHDKLYVFAVHAGAGFVGMCLTGVLADSVTIGLDGHSAMPNPKYGKGRRLVVQFGDALAAVGYVFVMTIVILNFMKFAVFFFRACGTNPASLQEVTGYHSRKGGQITDSLQATPAQQWCADGAQSAVNIALQPPLSSTWYIMQQDAGHHQVFVTIRLYGTLLSGTTCFEHATAKRGSFHIADRYRPVEPIDMSQFRIPLRTRHPVKPERGTAGKGRAGPSRNNSEPDLSECTWCLKPASFFHPPLARQCAGCNSFEFYHISCKVDGCYTVDCNQEGHQVCWREHVARLPDHRQGEHSEMDPRYFLFVDAVMQSEKDMDKFDSLQSLDRLARWFSVNRVRDEEAQLWLYDRFTRLCDPGRTGNIDKESHFPTFVSFIGSTTAGKSTILRAILLLGLLDASAADDGEASSNNNLDGGSRGGGRTNITTERMGHIIKQVRDGKHQLPVPKSGVLDHKTSPTTFGVHLYRDENQLPPPTALAHRRTTGFNTSYAYGGTASDKPKYPLLLVDCEGFEAGEAPPIAMQQAEPDDDDDAGLLKLPITAPCYGQRGQGGVDLFYARVLHAISDVIVYITQGDNIMHNLQKILEWAAAAVDKSYNQPTRKTLIIVRNKERDFLEAEEIDGEAPMTDDQLEQLYLYSHAEVLWKGSTVLTEFVRKHNALVRPEDRIEDNAQLYAVLFHRIRVCWIPDRGERGAASPARVERVYRHFRGLRAHIEAAAVEEQTLRARSFAQYNVPALAHILGEIFEHFRANEGPLDFFLATRGNNPSPSNMAEHIANFLRLTLGQEQEQQQQDGGIAEPDKIDCAVVSAVALAFLIRVRRTFTNVQAPQDMFDRELKSSWTEAVELYIEKYEPCLYRWRLARGGESVACSIRGRSKHKMHVAGGGGDVQCAEGEFWQRKSWSEAEREGWIRNIKRRFVEMCLAVLAVGPQPHPPPGPNPISRQSPLSSSSPNSLLLALRHSTHHDLQSVWSRLRSNKTCLACLETAPDHVLPCGHAFCPRCIQEMAKPSRWLECAFEVGGCILCGGHDMHQVQLKPRCAGVRILTLDGGGIRGMVEIALLQQIRREVGLNISIREMFDLVVGTSTGGIIALGLVMTDQQLDDLAAFFERAARDTFSNPNFGSKALAKAMILLGSCESLYPETNLKQALTNHFGTSTPLFAPSTSRPFQSTTRVAVTTAKDLLNGGSTHSLIANYNRPQGDWAHFEREEDPATDMAIWEAAMATSAAPIFLPEFRKPNNQTPYRDGALYANCPARLALEEQARLWGHDGGGGGACLDILVSLGTGHQEGRQLKLPKALRFKFAKPILSAFQQQMNSDAKWDEVEAATPLLTRRRLYRLNPDIKPSRRGRDYVNLDSYDEMPALHAAVTLWAAKPENRLEIRLIARTLMANLFFYEPDATPHFESPGLVGGSSYDSGSGGGGGSTSVLHGSIRCRLQHDSAPTRALLGDKVSAFWCASASRTEASASASGNGGGMGVPPSRWQVVKHDAGSERIIHSPADMVFDEGDGGGDDDHRIRRFRLPVDLGRLMQRAGLNEHQPYCVLAVKLTGVDEPFAISGFPATLQELGERARSQWI</sequence>
<feature type="transmembrane region" description="Helical" evidence="15">
    <location>
        <begin position="429"/>
        <end position="455"/>
    </location>
</feature>
<dbReference type="InterPro" id="IPR013083">
    <property type="entry name" value="Znf_RING/FYVE/PHD"/>
</dbReference>
<feature type="transmembrane region" description="Helical" evidence="15">
    <location>
        <begin position="297"/>
        <end position="317"/>
    </location>
</feature>
<feature type="transmembrane region" description="Helical" evidence="15">
    <location>
        <begin position="165"/>
        <end position="185"/>
    </location>
</feature>
<feature type="transmembrane region" description="Helical" evidence="15">
    <location>
        <begin position="397"/>
        <end position="417"/>
    </location>
</feature>
<name>A0AAE0KIB1_9PEZI</name>
<dbReference type="InterPro" id="IPR001841">
    <property type="entry name" value="Znf_RING"/>
</dbReference>
<keyword evidence="8 15" id="KW-1133">Transmembrane helix</keyword>
<dbReference type="InterPro" id="IPR024041">
    <property type="entry name" value="NH4_transpt_AmtB-like_dom"/>
</dbReference>
<dbReference type="Pfam" id="PF00909">
    <property type="entry name" value="Ammonium_transp"/>
    <property type="match status" value="2"/>
</dbReference>
<feature type="transmembrane region" description="Helical" evidence="15">
    <location>
        <begin position="70"/>
        <end position="88"/>
    </location>
</feature>
<evidence type="ECO:0000256" key="4">
    <source>
        <dbReference type="ARBA" id="ARBA00022692"/>
    </source>
</evidence>
<dbReference type="Gene3D" id="1.10.3430.10">
    <property type="entry name" value="Ammonium transporter AmtB like domains"/>
    <property type="match status" value="1"/>
</dbReference>
<dbReference type="GO" id="GO:0016787">
    <property type="term" value="F:hydrolase activity"/>
    <property type="evidence" value="ECO:0007669"/>
    <property type="project" value="UniProtKB-UniRule"/>
</dbReference>
<dbReference type="PANTHER" id="PTHR43029">
    <property type="entry name" value="AMMONIUM TRANSPORTER MEP2"/>
    <property type="match status" value="1"/>
</dbReference>
<dbReference type="InterPro" id="IPR016035">
    <property type="entry name" value="Acyl_Trfase/lysoPLipase"/>
</dbReference>
<organism evidence="18 19">
    <name type="scientific">Lasiosphaeria ovina</name>
    <dbReference type="NCBI Taxonomy" id="92902"/>
    <lineage>
        <taxon>Eukaryota</taxon>
        <taxon>Fungi</taxon>
        <taxon>Dikarya</taxon>
        <taxon>Ascomycota</taxon>
        <taxon>Pezizomycotina</taxon>
        <taxon>Sordariomycetes</taxon>
        <taxon>Sordariomycetidae</taxon>
        <taxon>Sordariales</taxon>
        <taxon>Lasiosphaeriaceae</taxon>
        <taxon>Lasiosphaeria</taxon>
    </lineage>
</organism>
<dbReference type="GO" id="GO:0016042">
    <property type="term" value="P:lipid catabolic process"/>
    <property type="evidence" value="ECO:0007669"/>
    <property type="project" value="UniProtKB-UniRule"/>
</dbReference>
<evidence type="ECO:0000256" key="14">
    <source>
        <dbReference type="SAM" id="MobiDB-lite"/>
    </source>
</evidence>
<dbReference type="GO" id="GO:0008519">
    <property type="term" value="F:ammonium channel activity"/>
    <property type="evidence" value="ECO:0007669"/>
    <property type="project" value="InterPro"/>
</dbReference>
<evidence type="ECO:0000259" key="16">
    <source>
        <dbReference type="PROSITE" id="PS50089"/>
    </source>
</evidence>
<dbReference type="Gene3D" id="3.40.1090.10">
    <property type="entry name" value="Cytosolic phospholipase A2 catalytic domain"/>
    <property type="match status" value="1"/>
</dbReference>
<comment type="caution">
    <text evidence="18">The sequence shown here is derived from an EMBL/GenBank/DDBJ whole genome shotgun (WGS) entry which is preliminary data.</text>
</comment>
<keyword evidence="10 15" id="KW-0472">Membrane</keyword>
<dbReference type="GO" id="GO:0046486">
    <property type="term" value="P:glycerolipid metabolic process"/>
    <property type="evidence" value="ECO:0007669"/>
    <property type="project" value="UniProtKB-ARBA"/>
</dbReference>
<dbReference type="Proteomes" id="UP001287356">
    <property type="component" value="Unassembled WGS sequence"/>
</dbReference>
<keyword evidence="19" id="KW-1185">Reference proteome</keyword>
<dbReference type="InterPro" id="IPR002641">
    <property type="entry name" value="PNPLA_dom"/>
</dbReference>
<keyword evidence="13" id="KW-0378">Hydrolase</keyword>
<keyword evidence="3" id="KW-0813">Transport</keyword>
<accession>A0AAE0KIB1</accession>
<feature type="active site" description="Proton acceptor" evidence="13">
    <location>
        <position position="1667"/>
    </location>
</feature>
<dbReference type="GO" id="GO:0005886">
    <property type="term" value="C:plasma membrane"/>
    <property type="evidence" value="ECO:0007669"/>
    <property type="project" value="TreeGrafter"/>
</dbReference>
<evidence type="ECO:0000256" key="5">
    <source>
        <dbReference type="ARBA" id="ARBA00022723"/>
    </source>
</evidence>
<dbReference type="GO" id="GO:0008270">
    <property type="term" value="F:zinc ion binding"/>
    <property type="evidence" value="ECO:0007669"/>
    <property type="project" value="UniProtKB-KW"/>
</dbReference>
<feature type="transmembrane region" description="Helical" evidence="15">
    <location>
        <begin position="205"/>
        <end position="222"/>
    </location>
</feature>
<dbReference type="SUPFAM" id="SSF111352">
    <property type="entry name" value="Ammonium transporter"/>
    <property type="match status" value="2"/>
</dbReference>
<dbReference type="EMBL" id="JAULSN010000003">
    <property type="protein sequence ID" value="KAK3377268.1"/>
    <property type="molecule type" value="Genomic_DNA"/>
</dbReference>
<dbReference type="Gene3D" id="3.30.40.10">
    <property type="entry name" value="Zinc/RING finger domain, C3HC4 (zinc finger)"/>
    <property type="match status" value="1"/>
</dbReference>
<feature type="short sequence motif" description="GXSXG" evidence="13">
    <location>
        <begin position="1505"/>
        <end position="1509"/>
    </location>
</feature>
<evidence type="ECO:0000256" key="3">
    <source>
        <dbReference type="ARBA" id="ARBA00022448"/>
    </source>
</evidence>
<evidence type="ECO:0000256" key="9">
    <source>
        <dbReference type="ARBA" id="ARBA00023098"/>
    </source>
</evidence>
<dbReference type="PROSITE" id="PS51635">
    <property type="entry name" value="PNPLA"/>
    <property type="match status" value="1"/>
</dbReference>
<proteinExistence type="inferred from homology"/>
<dbReference type="InterPro" id="IPR017907">
    <property type="entry name" value="Znf_RING_CS"/>
</dbReference>
<feature type="transmembrane region" description="Helical" evidence="15">
    <location>
        <begin position="475"/>
        <end position="498"/>
    </location>
</feature>
<evidence type="ECO:0000256" key="11">
    <source>
        <dbReference type="ARBA" id="ARBA00023177"/>
    </source>
</evidence>
<keyword evidence="13" id="KW-0442">Lipid degradation</keyword>
<feature type="short sequence motif" description="GXGXXG" evidence="13">
    <location>
        <begin position="1471"/>
        <end position="1476"/>
    </location>
</feature>
<evidence type="ECO:0000313" key="19">
    <source>
        <dbReference type="Proteomes" id="UP001287356"/>
    </source>
</evidence>
<feature type="domain" description="RING-type" evidence="16">
    <location>
        <begin position="1402"/>
        <end position="1447"/>
    </location>
</feature>
<keyword evidence="6 12" id="KW-0863">Zinc-finger</keyword>
<feature type="transmembrane region" description="Helical" evidence="15">
    <location>
        <begin position="37"/>
        <end position="58"/>
    </location>
</feature>